<feature type="compositionally biased region" description="Basic residues" evidence="1">
    <location>
        <begin position="1506"/>
        <end position="1515"/>
    </location>
</feature>
<dbReference type="Pfam" id="PF21581">
    <property type="entry name" value="SCD"/>
    <property type="match status" value="1"/>
</dbReference>
<feature type="compositionally biased region" description="Acidic residues" evidence="1">
    <location>
        <begin position="624"/>
        <end position="639"/>
    </location>
</feature>
<dbReference type="PANTHER" id="PTHR11199">
    <property type="entry name" value="STROMAL ANTIGEN"/>
    <property type="match status" value="1"/>
</dbReference>
<evidence type="ECO:0000256" key="1">
    <source>
        <dbReference type="SAM" id="MobiDB-lite"/>
    </source>
</evidence>
<evidence type="ECO:0000313" key="4">
    <source>
        <dbReference type="Proteomes" id="UP001465976"/>
    </source>
</evidence>
<evidence type="ECO:0000313" key="3">
    <source>
        <dbReference type="EMBL" id="KAL0579193.1"/>
    </source>
</evidence>
<feature type="compositionally biased region" description="Low complexity" evidence="1">
    <location>
        <begin position="21"/>
        <end position="30"/>
    </location>
</feature>
<evidence type="ECO:0000259" key="2">
    <source>
        <dbReference type="PROSITE" id="PS51425"/>
    </source>
</evidence>
<feature type="compositionally biased region" description="Acidic residues" evidence="1">
    <location>
        <begin position="1155"/>
        <end position="1181"/>
    </location>
</feature>
<proteinExistence type="predicted"/>
<dbReference type="InterPro" id="IPR056396">
    <property type="entry name" value="HEAT_SCC3-SA"/>
</dbReference>
<feature type="compositionally biased region" description="Basic and acidic residues" evidence="1">
    <location>
        <begin position="640"/>
        <end position="657"/>
    </location>
</feature>
<dbReference type="InterPro" id="IPR020839">
    <property type="entry name" value="SCD"/>
</dbReference>
<feature type="domain" description="SCD" evidence="2">
    <location>
        <begin position="374"/>
        <end position="483"/>
    </location>
</feature>
<dbReference type="Gene3D" id="1.25.10.10">
    <property type="entry name" value="Leucine-rich Repeat Variant"/>
    <property type="match status" value="1"/>
</dbReference>
<dbReference type="InterPro" id="IPR039662">
    <property type="entry name" value="Cohesin_Scc3/SA"/>
</dbReference>
<dbReference type="PANTHER" id="PTHR11199:SF0">
    <property type="entry name" value="LD34181P-RELATED"/>
    <property type="match status" value="1"/>
</dbReference>
<feature type="compositionally biased region" description="Acidic residues" evidence="1">
    <location>
        <begin position="54"/>
        <end position="77"/>
    </location>
</feature>
<organism evidence="3 4">
    <name type="scientific">Marasmius crinis-equi</name>
    <dbReference type="NCBI Taxonomy" id="585013"/>
    <lineage>
        <taxon>Eukaryota</taxon>
        <taxon>Fungi</taxon>
        <taxon>Dikarya</taxon>
        <taxon>Basidiomycota</taxon>
        <taxon>Agaricomycotina</taxon>
        <taxon>Agaricomycetes</taxon>
        <taxon>Agaricomycetidae</taxon>
        <taxon>Agaricales</taxon>
        <taxon>Marasmiineae</taxon>
        <taxon>Marasmiaceae</taxon>
        <taxon>Marasmius</taxon>
    </lineage>
</organism>
<dbReference type="Proteomes" id="UP001465976">
    <property type="component" value="Unassembled WGS sequence"/>
</dbReference>
<feature type="region of interest" description="Disordered" evidence="1">
    <location>
        <begin position="1152"/>
        <end position="1203"/>
    </location>
</feature>
<dbReference type="PROSITE" id="PS51425">
    <property type="entry name" value="SCD"/>
    <property type="match status" value="1"/>
</dbReference>
<sequence>MESDSSPAGPRRSQRDKKQPKTITTLTTIPETRRKRKRAETDEENAGDGTDANPDGDDEDAGLDDPEVDEDEDEDDEAPKRKKTRKPKTGGPTTKKPRKGAAAATTTTGNAGETTRKPRKPRAPKQVAPADATFDPETFEKLTNIKADNPLFNAIMNPNAALTGTVEDFLESLTQSPNEALAELVNMVLRCCGCNDTIDGDTAVDYDGVVDRLDDIVEELKKTTTPAGTYPLTSKVAPFHITKIKYNFRSHLSEFVSRLMTTAAETMALYKSSLVETLEVWLVPMSSSQIRSIRHTATVVALEVESALCEVGAELQKRVEVLGRMREGEKKRARTGTTPSTKGKDKELDSKQREVKDRQAKIEEFIKEFIDGVFIHRYRDLDPVIRTECISSLSTFFSTLPSHFASNSDYLRYVGWVLSDSAAQVRLAALKALQTVYDTAGIGADKKSGRKGKQSTNKKDTGGVSLSALTHFSTRFLPRLLEIARFDVDVSVRVAVMGLLDSVEELGLLSTSDRNRLGTMVYSDEPRVRKGVGRFVSGVWEEWVQTKLGEIDVEAQAQAAASTRGRGRGRGRGGGRGGSSPRKGKGTAIEDEEVDENKLGIKGLVSLLVKWGRRLDRERKEGREGEEDDDDDEDDDDEDSDRRKDEETESNATREHGGVAATLATATGSGGAKKAGDNAGAAQTAGTSRTQDIAAKGRTALAVEAVWDELDIVRDWEGILDMLVLDHSASGSDNGEDTSTSARPNARRTKGGPAASKRQTMKRKGRGKDSNGEANGDAAEDEEDDEDDDDAESVGRVHDAWRLTEVEEGVLLEILVASIRKSRKEDETSAEPITQALIKALPPLFVKYQTDEHRIADVLTLPTLMNLEVYIEMRETSAYASLWSDVSKQFLTHTSPFVLTAAVHSMLYLLSNTSLSNTNSEQILELEDGLATSLRDAVAASPSPTASPSKGGKPSNSRPHRDIESTHFTEDEVITLSSVVLRLRMLISSRDLTSWIEENEGGKQSSAWDILSAISERGSLGIGGEEEMIEQAIQVLALHIIWKSRGLTSSADPTPEERKYQETFLSQRESLLERLTEFAVGTQEVGNGVSDSVKRAAFKNLVDLHVLFVASETLSADGTVLAHATEPVALTMDDEVQWRCAGYVQAEVERYTESLEQEDGNEEEDGTSDEDEDEGAQEGGEEAAKKTKKPRKPKVLEATDEDEASRSQLEQEYLFIDVISTFLRAIRCGAVHVRHGATLLAHYGQLGAAYDACVKVVIEALKEEGMMNGQGDSVVLVITQAMKEAFAIATGTRSPDESDVVALGKALATCFVIRGSQLSVVRRLDPQYVVQIQTNLLGWIAKQLGNHLKANDKKALKISLLFFRALIPLVGSVESRDALRVKAHLDQVFAQHNVEPGTTKAWEPYRAYEKRLGTVLAKDKPAGTKGRKKKTKAAGATSTDGEESEVERLIGDEDGVLSDAPEPPRPRPRPQRATRSRARYAEQNTQESEPDDEAEPEPVKPTARPRPTRRNNSKKKSPEKEKSPSEEVGGEEPADADATALFSDPEAEMDQENSPPGDVENVLTTLSQNTQNGFITPTKTPSNPRKRTRGEGEEEAQPPNDEGEQEAEATPAAAFQVKRKRMRH</sequence>
<feature type="compositionally biased region" description="Basic and acidic residues" evidence="1">
    <location>
        <begin position="1516"/>
        <end position="1525"/>
    </location>
</feature>
<feature type="compositionally biased region" description="Low complexity" evidence="1">
    <location>
        <begin position="658"/>
        <end position="667"/>
    </location>
</feature>
<feature type="region of interest" description="Disordered" evidence="1">
    <location>
        <begin position="559"/>
        <end position="591"/>
    </location>
</feature>
<feature type="compositionally biased region" description="Basic residues" evidence="1">
    <location>
        <begin position="1466"/>
        <end position="1478"/>
    </location>
</feature>
<dbReference type="Pfam" id="PF08514">
    <property type="entry name" value="STAG"/>
    <property type="match status" value="1"/>
</dbReference>
<feature type="region of interest" description="Disordered" evidence="1">
    <location>
        <begin position="728"/>
        <end position="794"/>
    </location>
</feature>
<protein>
    <submittedName>
        <fullName evidence="3">Cohesin complex subunit</fullName>
    </submittedName>
</protein>
<feature type="compositionally biased region" description="Polar residues" evidence="1">
    <location>
        <begin position="729"/>
        <end position="743"/>
    </location>
</feature>
<dbReference type="InterPro" id="IPR011989">
    <property type="entry name" value="ARM-like"/>
</dbReference>
<keyword evidence="4" id="KW-1185">Reference proteome</keyword>
<dbReference type="Pfam" id="PF24571">
    <property type="entry name" value="HEAT_SCC3-SA"/>
    <property type="match status" value="1"/>
</dbReference>
<name>A0ABR3FUM2_9AGAR</name>
<feature type="compositionally biased region" description="Polar residues" evidence="1">
    <location>
        <begin position="1562"/>
        <end position="1583"/>
    </location>
</feature>
<dbReference type="EMBL" id="JBAHYK010000068">
    <property type="protein sequence ID" value="KAL0579193.1"/>
    <property type="molecule type" value="Genomic_DNA"/>
</dbReference>
<reference evidence="3 4" key="1">
    <citation type="submission" date="2024-02" db="EMBL/GenBank/DDBJ databases">
        <title>A draft genome for the cacao thread blight pathogen Marasmius crinis-equi.</title>
        <authorList>
            <person name="Cohen S.P."/>
            <person name="Baruah I.K."/>
            <person name="Amoako-Attah I."/>
            <person name="Bukari Y."/>
            <person name="Meinhardt L.W."/>
            <person name="Bailey B.A."/>
        </authorList>
    </citation>
    <scope>NUCLEOTIDE SEQUENCE [LARGE SCALE GENOMIC DNA]</scope>
    <source>
        <strain evidence="3 4">GH-76</strain>
    </source>
</reference>
<feature type="region of interest" description="Disordered" evidence="1">
    <location>
        <begin position="1"/>
        <end position="130"/>
    </location>
</feature>
<feature type="compositionally biased region" description="Low complexity" evidence="1">
    <location>
        <begin position="89"/>
        <end position="113"/>
    </location>
</feature>
<dbReference type="InterPro" id="IPR013721">
    <property type="entry name" value="STAG"/>
</dbReference>
<feature type="compositionally biased region" description="Acidic residues" evidence="1">
    <location>
        <begin position="778"/>
        <end position="792"/>
    </location>
</feature>
<dbReference type="SUPFAM" id="SSF48371">
    <property type="entry name" value="ARM repeat"/>
    <property type="match status" value="1"/>
</dbReference>
<accession>A0ABR3FUM2</accession>
<feature type="region of interest" description="Disordered" evidence="1">
    <location>
        <begin position="326"/>
        <end position="355"/>
    </location>
</feature>
<feature type="compositionally biased region" description="Acidic residues" evidence="1">
    <location>
        <begin position="1592"/>
        <end position="1607"/>
    </location>
</feature>
<feature type="compositionally biased region" description="Low complexity" evidence="1">
    <location>
        <begin position="937"/>
        <end position="955"/>
    </location>
</feature>
<feature type="region of interest" description="Disordered" evidence="1">
    <location>
        <begin position="1416"/>
        <end position="1624"/>
    </location>
</feature>
<feature type="region of interest" description="Disordered" evidence="1">
    <location>
        <begin position="618"/>
        <end position="691"/>
    </location>
</feature>
<feature type="compositionally biased region" description="Basic and acidic residues" evidence="1">
    <location>
        <begin position="342"/>
        <end position="355"/>
    </location>
</feature>
<dbReference type="InterPro" id="IPR016024">
    <property type="entry name" value="ARM-type_fold"/>
</dbReference>
<feature type="region of interest" description="Disordered" evidence="1">
    <location>
        <begin position="937"/>
        <end position="966"/>
    </location>
</feature>
<gene>
    <name evidence="3" type="primary">IRR1</name>
    <name evidence="3" type="ORF">V5O48_002815</name>
</gene>
<comment type="caution">
    <text evidence="3">The sequence shown here is derived from an EMBL/GenBank/DDBJ whole genome shotgun (WGS) entry which is preliminary data.</text>
</comment>